<dbReference type="AlphaFoldDB" id="A0A9Y4MVC0"/>
<evidence type="ECO:0000313" key="4">
    <source>
        <dbReference type="Proteomes" id="UP000694891"/>
    </source>
</evidence>
<dbReference type="Pfam" id="PF00788">
    <property type="entry name" value="RA"/>
    <property type="match status" value="1"/>
</dbReference>
<dbReference type="SMART" id="SM00314">
    <property type="entry name" value="RA"/>
    <property type="match status" value="1"/>
</dbReference>
<feature type="compositionally biased region" description="Low complexity" evidence="2">
    <location>
        <begin position="138"/>
        <end position="153"/>
    </location>
</feature>
<dbReference type="PROSITE" id="PS50200">
    <property type="entry name" value="RA"/>
    <property type="match status" value="1"/>
</dbReference>
<evidence type="ECO:0000259" key="3">
    <source>
        <dbReference type="PROSITE" id="PS50200"/>
    </source>
</evidence>
<dbReference type="Proteomes" id="UP000694891">
    <property type="component" value="Unplaced"/>
</dbReference>
<evidence type="ECO:0000256" key="2">
    <source>
        <dbReference type="SAM" id="MobiDB-lite"/>
    </source>
</evidence>
<dbReference type="InterPro" id="IPR000159">
    <property type="entry name" value="RA_dom"/>
</dbReference>
<sequence length="387" mass="44090">MELKVWVEGVVRVVCGLSLTTSCQDVVIALAQAIGQTGRYVLILKLRANERHLVAEDCPLQQLAQLGQQAAEVQFILRRTGPSLSEGPNTPSTVRRLPLPRPSEPEPLKHHKEPQKAFTFNLGPSTYPKRTKPDRGWSPSPRASPEPRASPVSFIDPPNSAKASKEEVFRQILQQQRRLQDLDIQLQALERETEQWERYSAAAPSPTPGLAEELEELEQRLRQTEAELTHAEPWEEQLQEEIERERDMHKRLHQIHSSIDDQSYKIRELQSRSAHLEQDLQLTAHSQSSRAGTPQPDEALRPLKQELHNRLQLGEELDATLSETQRELQTAEERVKDRLGTIEELNKELRHCKLQQFIQQTGVTPHTDQTNSLLVNEVYLSNAGIVE</sequence>
<dbReference type="InterPro" id="IPR033593">
    <property type="entry name" value="N-RASSF"/>
</dbReference>
<protein>
    <submittedName>
        <fullName evidence="5">Ras association domain-containing protein 8 isoform X1</fullName>
    </submittedName>
</protein>
<dbReference type="SUPFAM" id="SSF54236">
    <property type="entry name" value="Ubiquitin-like"/>
    <property type="match status" value="1"/>
</dbReference>
<dbReference type="GO" id="GO:0007165">
    <property type="term" value="P:signal transduction"/>
    <property type="evidence" value="ECO:0007669"/>
    <property type="project" value="InterPro"/>
</dbReference>
<dbReference type="PROSITE" id="PS51257">
    <property type="entry name" value="PROKAR_LIPOPROTEIN"/>
    <property type="match status" value="1"/>
</dbReference>
<feature type="coiled-coil region" evidence="1">
    <location>
        <begin position="172"/>
        <end position="279"/>
    </location>
</feature>
<proteinExistence type="predicted"/>
<dbReference type="RefSeq" id="XP_008283361.1">
    <property type="nucleotide sequence ID" value="XM_008285139.1"/>
</dbReference>
<name>A0A9Y4MVC0_9TELE</name>
<keyword evidence="4" id="KW-1185">Reference proteome</keyword>
<organism evidence="4 5">
    <name type="scientific">Stegastes partitus</name>
    <name type="common">bicolor damselfish</name>
    <dbReference type="NCBI Taxonomy" id="144197"/>
    <lineage>
        <taxon>Eukaryota</taxon>
        <taxon>Metazoa</taxon>
        <taxon>Chordata</taxon>
        <taxon>Craniata</taxon>
        <taxon>Vertebrata</taxon>
        <taxon>Euteleostomi</taxon>
        <taxon>Actinopterygii</taxon>
        <taxon>Neopterygii</taxon>
        <taxon>Teleostei</taxon>
        <taxon>Neoteleostei</taxon>
        <taxon>Acanthomorphata</taxon>
        <taxon>Ovalentaria</taxon>
        <taxon>Pomacentridae</taxon>
        <taxon>Stegastes</taxon>
    </lineage>
</organism>
<keyword evidence="1" id="KW-0175">Coiled coil</keyword>
<dbReference type="InterPro" id="IPR029071">
    <property type="entry name" value="Ubiquitin-like_domsf"/>
</dbReference>
<gene>
    <name evidence="5" type="primary">LOC103359674</name>
</gene>
<evidence type="ECO:0000256" key="1">
    <source>
        <dbReference type="SAM" id="Coils"/>
    </source>
</evidence>
<reference evidence="5" key="1">
    <citation type="submission" date="2025-08" db="UniProtKB">
        <authorList>
            <consortium name="RefSeq"/>
        </authorList>
    </citation>
    <scope>IDENTIFICATION</scope>
</reference>
<feature type="domain" description="Ras-associating" evidence="3">
    <location>
        <begin position="1"/>
        <end position="82"/>
    </location>
</feature>
<feature type="coiled-coil region" evidence="1">
    <location>
        <begin position="314"/>
        <end position="348"/>
    </location>
</feature>
<dbReference type="PANTHER" id="PTHR15286">
    <property type="entry name" value="RAS-ASSOCIATING DOMAIN CONTAINING PROTEIN"/>
    <property type="match status" value="1"/>
</dbReference>
<dbReference type="Gene3D" id="3.10.20.90">
    <property type="entry name" value="Phosphatidylinositol 3-kinase Catalytic Subunit, Chain A, domain 1"/>
    <property type="match status" value="1"/>
</dbReference>
<feature type="compositionally biased region" description="Polar residues" evidence="2">
    <location>
        <begin position="82"/>
        <end position="93"/>
    </location>
</feature>
<feature type="region of interest" description="Disordered" evidence="2">
    <location>
        <begin position="81"/>
        <end position="165"/>
    </location>
</feature>
<accession>A0A9Y4MVC0</accession>
<dbReference type="GeneID" id="103359674"/>
<evidence type="ECO:0000313" key="5">
    <source>
        <dbReference type="RefSeq" id="XP_008283361.1"/>
    </source>
</evidence>
<dbReference type="PANTHER" id="PTHR15286:SF11">
    <property type="entry name" value="RAS ASSOCIATION DOMAIN-CONTAINING PROTEIN 7"/>
    <property type="match status" value="1"/>
</dbReference>